<comment type="caution">
    <text evidence="1">The sequence shown here is derived from an EMBL/GenBank/DDBJ whole genome shotgun (WGS) entry which is preliminary data.</text>
</comment>
<reference evidence="1 2" key="1">
    <citation type="submission" date="2016-03" db="EMBL/GenBank/DDBJ databases">
        <title>Whole genome sequencing of Grifola frondosa 9006-11.</title>
        <authorList>
            <person name="Min B."/>
            <person name="Park H."/>
            <person name="Kim J.-G."/>
            <person name="Cho H."/>
            <person name="Oh Y.-L."/>
            <person name="Kong W.-S."/>
            <person name="Choi I.-G."/>
        </authorList>
    </citation>
    <scope>NUCLEOTIDE SEQUENCE [LARGE SCALE GENOMIC DNA]</scope>
    <source>
        <strain evidence="1 2">9006-11</strain>
    </source>
</reference>
<gene>
    <name evidence="1" type="ORF">A0H81_03355</name>
</gene>
<organism evidence="1 2">
    <name type="scientific">Grifola frondosa</name>
    <name type="common">Maitake</name>
    <name type="synonym">Polyporus frondosus</name>
    <dbReference type="NCBI Taxonomy" id="5627"/>
    <lineage>
        <taxon>Eukaryota</taxon>
        <taxon>Fungi</taxon>
        <taxon>Dikarya</taxon>
        <taxon>Basidiomycota</taxon>
        <taxon>Agaricomycotina</taxon>
        <taxon>Agaricomycetes</taxon>
        <taxon>Polyporales</taxon>
        <taxon>Grifolaceae</taxon>
        <taxon>Grifola</taxon>
    </lineage>
</organism>
<accession>A0A1C7MGT3</accession>
<name>A0A1C7MGT3_GRIFR</name>
<dbReference type="Proteomes" id="UP000092993">
    <property type="component" value="Unassembled WGS sequence"/>
</dbReference>
<keyword evidence="2" id="KW-1185">Reference proteome</keyword>
<proteinExistence type="predicted"/>
<dbReference type="EMBL" id="LUGG01000003">
    <property type="protein sequence ID" value="OBZ76131.1"/>
    <property type="molecule type" value="Genomic_DNA"/>
</dbReference>
<protein>
    <submittedName>
        <fullName evidence="1">Uncharacterized protein</fullName>
    </submittedName>
</protein>
<evidence type="ECO:0000313" key="2">
    <source>
        <dbReference type="Proteomes" id="UP000092993"/>
    </source>
</evidence>
<dbReference type="AlphaFoldDB" id="A0A1C7MGT3"/>
<sequence length="70" mass="7555">MVKIQAQTQGALRTQLAPSAITTLSAHYRRSSSLQPTRQSAISVLAILTSPCMQTSFCIVASLSQPTRLH</sequence>
<evidence type="ECO:0000313" key="1">
    <source>
        <dbReference type="EMBL" id="OBZ76131.1"/>
    </source>
</evidence>